<dbReference type="PANTHER" id="PTHR47926">
    <property type="entry name" value="PENTATRICOPEPTIDE REPEAT-CONTAINING PROTEIN"/>
    <property type="match status" value="1"/>
</dbReference>
<dbReference type="InterPro" id="IPR002885">
    <property type="entry name" value="PPR_rpt"/>
</dbReference>
<accession>A0ABR0V2S7</accession>
<evidence type="ECO:0000256" key="1">
    <source>
        <dbReference type="ARBA" id="ARBA00022737"/>
    </source>
</evidence>
<evidence type="ECO:0000256" key="2">
    <source>
        <dbReference type="PROSITE-ProRule" id="PRU00708"/>
    </source>
</evidence>
<evidence type="ECO:0000313" key="4">
    <source>
        <dbReference type="Proteomes" id="UP001318860"/>
    </source>
</evidence>
<dbReference type="PROSITE" id="PS51375">
    <property type="entry name" value="PPR"/>
    <property type="match status" value="2"/>
</dbReference>
<evidence type="ECO:0008006" key="5">
    <source>
        <dbReference type="Google" id="ProtNLM"/>
    </source>
</evidence>
<feature type="repeat" description="PPR" evidence="2">
    <location>
        <begin position="73"/>
        <end position="108"/>
    </location>
</feature>
<dbReference type="Pfam" id="PF13041">
    <property type="entry name" value="PPR_2"/>
    <property type="match status" value="2"/>
</dbReference>
<dbReference type="InterPro" id="IPR011990">
    <property type="entry name" value="TPR-like_helical_dom_sf"/>
</dbReference>
<dbReference type="Gene3D" id="1.25.40.10">
    <property type="entry name" value="Tetratricopeptide repeat domain"/>
    <property type="match status" value="2"/>
</dbReference>
<reference evidence="3 4" key="1">
    <citation type="journal article" date="2021" name="Comput. Struct. Biotechnol. J.">
        <title>De novo genome assembly of the potent medicinal plant Rehmannia glutinosa using nanopore technology.</title>
        <authorList>
            <person name="Ma L."/>
            <person name="Dong C."/>
            <person name="Song C."/>
            <person name="Wang X."/>
            <person name="Zheng X."/>
            <person name="Niu Y."/>
            <person name="Chen S."/>
            <person name="Feng W."/>
        </authorList>
    </citation>
    <scope>NUCLEOTIDE SEQUENCE [LARGE SCALE GENOMIC DNA]</scope>
    <source>
        <strain evidence="3">DH-2019</strain>
    </source>
</reference>
<gene>
    <name evidence="3" type="ORF">DH2020_036766</name>
</gene>
<organism evidence="3 4">
    <name type="scientific">Rehmannia glutinosa</name>
    <name type="common">Chinese foxglove</name>
    <dbReference type="NCBI Taxonomy" id="99300"/>
    <lineage>
        <taxon>Eukaryota</taxon>
        <taxon>Viridiplantae</taxon>
        <taxon>Streptophyta</taxon>
        <taxon>Embryophyta</taxon>
        <taxon>Tracheophyta</taxon>
        <taxon>Spermatophyta</taxon>
        <taxon>Magnoliopsida</taxon>
        <taxon>eudicotyledons</taxon>
        <taxon>Gunneridae</taxon>
        <taxon>Pentapetalae</taxon>
        <taxon>asterids</taxon>
        <taxon>lamiids</taxon>
        <taxon>Lamiales</taxon>
        <taxon>Orobanchaceae</taxon>
        <taxon>Rehmannieae</taxon>
        <taxon>Rehmannia</taxon>
    </lineage>
</organism>
<protein>
    <recommendedName>
        <fullName evidence="5">Pentatricopeptide repeat-containing protein</fullName>
    </recommendedName>
</protein>
<proteinExistence type="predicted"/>
<comment type="caution">
    <text evidence="3">The sequence shown here is derived from an EMBL/GenBank/DDBJ whole genome shotgun (WGS) entry which is preliminary data.</text>
</comment>
<dbReference type="InterPro" id="IPR046960">
    <property type="entry name" value="PPR_At4g14850-like_plant"/>
</dbReference>
<feature type="repeat" description="PPR" evidence="2">
    <location>
        <begin position="176"/>
        <end position="210"/>
    </location>
</feature>
<keyword evidence="4" id="KW-1185">Reference proteome</keyword>
<dbReference type="EMBL" id="JABTTQ020001634">
    <property type="protein sequence ID" value="KAK6129533.1"/>
    <property type="molecule type" value="Genomic_DNA"/>
</dbReference>
<dbReference type="Proteomes" id="UP001318860">
    <property type="component" value="Unassembled WGS sequence"/>
</dbReference>
<evidence type="ECO:0000313" key="3">
    <source>
        <dbReference type="EMBL" id="KAK6129533.1"/>
    </source>
</evidence>
<dbReference type="NCBIfam" id="TIGR00756">
    <property type="entry name" value="PPR"/>
    <property type="match status" value="2"/>
</dbReference>
<keyword evidence="1" id="KW-0677">Repeat</keyword>
<dbReference type="Pfam" id="PF01535">
    <property type="entry name" value="PPR"/>
    <property type="match status" value="1"/>
</dbReference>
<sequence length="363" mass="41370">MYKRAAEQNCLSLLQLCNSFSKLTQIQANILKLGHQNNPFILTKFTSISSDLSAIHYACSFIFSPESEPHYYDTFLFNTVIEAYAGTTHFKRTAIRFYNEMLSHRIEPNNYTYPFVFKACAGIRDLSLGKTVHGSVSKLGFCGDTHVVNAMIHMYCSCENGIEFGEKVFDEMCETNSVSWSTMMGGYVRWQMSSEAVKLFRKMQIVGVRPDEVTMVMVLSACADLGALELGRWVESYIEKEKFEMRVELCNALIDMFAKCGVDKALRLFRNMSESKRTIVSWTSVILVWHCTAVLQRKKVFDSMVNDYGIAPRIEHYGCIVDLLSRAGLVNEAVNFIDTMPVAQIRYLNINIRLSCSRSVESW</sequence>
<name>A0ABR0V2S7_REHGL</name>
<dbReference type="PANTHER" id="PTHR47926:SF501">
    <property type="entry name" value="DYW DOMAIN-CONTAINING PROTEIN"/>
    <property type="match status" value="1"/>
</dbReference>